<dbReference type="InterPro" id="IPR036390">
    <property type="entry name" value="WH_DNA-bd_sf"/>
</dbReference>
<dbReference type="PROSITE" id="PS50949">
    <property type="entry name" value="HTH_GNTR"/>
    <property type="match status" value="1"/>
</dbReference>
<organism evidence="7 8">
    <name type="scientific">Sulfidibacter corallicola</name>
    <dbReference type="NCBI Taxonomy" id="2818388"/>
    <lineage>
        <taxon>Bacteria</taxon>
        <taxon>Pseudomonadati</taxon>
        <taxon>Acidobacteriota</taxon>
        <taxon>Holophagae</taxon>
        <taxon>Acanthopleuribacterales</taxon>
        <taxon>Acanthopleuribacteraceae</taxon>
        <taxon>Sulfidibacter</taxon>
    </lineage>
</organism>
<evidence type="ECO:0000256" key="5">
    <source>
        <dbReference type="ARBA" id="ARBA00023163"/>
    </source>
</evidence>
<gene>
    <name evidence="7" type="ORF">J3U87_13450</name>
</gene>
<keyword evidence="4" id="KW-0238">DNA-binding</keyword>
<reference evidence="7" key="1">
    <citation type="submission" date="2021-03" db="EMBL/GenBank/DDBJ databases">
        <title>Acanthopleuribacteraceae sp. M133.</title>
        <authorList>
            <person name="Wang G."/>
        </authorList>
    </citation>
    <scope>NUCLEOTIDE SEQUENCE</scope>
    <source>
        <strain evidence="7">M133</strain>
    </source>
</reference>
<dbReference type="InterPro" id="IPR015424">
    <property type="entry name" value="PyrdxlP-dep_Trfase"/>
</dbReference>
<evidence type="ECO:0000256" key="3">
    <source>
        <dbReference type="ARBA" id="ARBA00023015"/>
    </source>
</evidence>
<dbReference type="SUPFAM" id="SSF46785">
    <property type="entry name" value="Winged helix' DNA-binding domain"/>
    <property type="match status" value="1"/>
</dbReference>
<dbReference type="InterPro" id="IPR036388">
    <property type="entry name" value="WH-like_DNA-bd_sf"/>
</dbReference>
<protein>
    <submittedName>
        <fullName evidence="7">PLP-dependent aminotransferase family protein</fullName>
    </submittedName>
</protein>
<dbReference type="KEGG" id="scor:J3U87_13450"/>
<feature type="domain" description="HTH gntR-type" evidence="6">
    <location>
        <begin position="26"/>
        <end position="94"/>
    </location>
</feature>
<keyword evidence="8" id="KW-1185">Reference proteome</keyword>
<dbReference type="SUPFAM" id="SSF53383">
    <property type="entry name" value="PLP-dependent transferases"/>
    <property type="match status" value="1"/>
</dbReference>
<dbReference type="InterPro" id="IPR051446">
    <property type="entry name" value="HTH_trans_reg/aminotransferase"/>
</dbReference>
<dbReference type="EMBL" id="CP071793">
    <property type="protein sequence ID" value="QTD53454.1"/>
    <property type="molecule type" value="Genomic_DNA"/>
</dbReference>
<dbReference type="SMART" id="SM00345">
    <property type="entry name" value="HTH_GNTR"/>
    <property type="match status" value="1"/>
</dbReference>
<dbReference type="CDD" id="cd00609">
    <property type="entry name" value="AAT_like"/>
    <property type="match status" value="1"/>
</dbReference>
<keyword evidence="5" id="KW-0804">Transcription</keyword>
<keyword evidence="3" id="KW-0805">Transcription regulation</keyword>
<dbReference type="GO" id="GO:0003700">
    <property type="term" value="F:DNA-binding transcription factor activity"/>
    <property type="evidence" value="ECO:0007669"/>
    <property type="project" value="InterPro"/>
</dbReference>
<evidence type="ECO:0000256" key="2">
    <source>
        <dbReference type="ARBA" id="ARBA00022898"/>
    </source>
</evidence>
<keyword evidence="2" id="KW-0663">Pyridoxal phosphate</keyword>
<proteinExistence type="inferred from homology"/>
<dbReference type="GO" id="GO:0008483">
    <property type="term" value="F:transaminase activity"/>
    <property type="evidence" value="ECO:0007669"/>
    <property type="project" value="UniProtKB-KW"/>
</dbReference>
<evidence type="ECO:0000313" key="7">
    <source>
        <dbReference type="EMBL" id="QTD53454.1"/>
    </source>
</evidence>
<dbReference type="InterPro" id="IPR004839">
    <property type="entry name" value="Aminotransferase_I/II_large"/>
</dbReference>
<dbReference type="AlphaFoldDB" id="A0A8A4TWE7"/>
<dbReference type="RefSeq" id="WP_237383557.1">
    <property type="nucleotide sequence ID" value="NZ_CP071793.1"/>
</dbReference>
<keyword evidence="7" id="KW-0808">Transferase</keyword>
<dbReference type="PANTHER" id="PTHR46577">
    <property type="entry name" value="HTH-TYPE TRANSCRIPTIONAL REGULATORY PROTEIN GABR"/>
    <property type="match status" value="1"/>
</dbReference>
<dbReference type="InterPro" id="IPR015421">
    <property type="entry name" value="PyrdxlP-dep_Trfase_major"/>
</dbReference>
<keyword evidence="7" id="KW-0032">Aminotransferase</keyword>
<name>A0A8A4TWE7_SULCO</name>
<dbReference type="InterPro" id="IPR000524">
    <property type="entry name" value="Tscrpt_reg_HTH_GntR"/>
</dbReference>
<accession>A0A8A4TWE7</accession>
<evidence type="ECO:0000256" key="1">
    <source>
        <dbReference type="ARBA" id="ARBA00005384"/>
    </source>
</evidence>
<dbReference type="Gene3D" id="3.40.640.10">
    <property type="entry name" value="Type I PLP-dependent aspartate aminotransferase-like (Major domain)"/>
    <property type="match status" value="1"/>
</dbReference>
<dbReference type="CDD" id="cd07377">
    <property type="entry name" value="WHTH_GntR"/>
    <property type="match status" value="1"/>
</dbReference>
<evidence type="ECO:0000256" key="4">
    <source>
        <dbReference type="ARBA" id="ARBA00023125"/>
    </source>
</evidence>
<dbReference type="PRINTS" id="PR00035">
    <property type="entry name" value="HTHGNTR"/>
</dbReference>
<evidence type="ECO:0000313" key="8">
    <source>
        <dbReference type="Proteomes" id="UP000663929"/>
    </source>
</evidence>
<sequence length="514" mass="57209">MTPAPSSTDFPLAELNTLRLDQEGSEPLYQQLADTIRNHILSGTWRPGYRLPATRKLAAMLGLGRNTVSAAYDLLTSEGLLESRVGAGCFVCSRLPDSAFRDTGPVAGEPQAGPIPSLSKRGVQLNASSSRAPVSQPRSFSPGIPDFEQFPIDLWARLQARHWRQATREMMTYADPAGYAPLREAIAGYLAACRGVRCEAEQVFVVSGSQQAIDLISRLLLDEGDAAWIEEPCYEGARGALRQAGARLVPVPVDGDGLNPQEGLKRCPDPKLMFLTPSHQYPMGRLMTMPRRLDVLATAHERGIWIVEDDYDSEFRFDGPPLPAIQGLDRRDSVLYLGTFSKVMFPALRIGYLVIPKRLIETFHKARSFVDSFTQPVNQAVLAEFIREGHFSSHLRRMRLCYRRRYEALGDLIQRHLANWFRVESQRGGMHVTLVAQEPFDDVAFYRDAAATGTVVRALSTYFTERPGRPGLILGYAGFPEAQLEAGVKRIAALLAQRSYHPVEVDSQRNPRMP</sequence>
<dbReference type="Gene3D" id="1.10.10.10">
    <property type="entry name" value="Winged helix-like DNA-binding domain superfamily/Winged helix DNA-binding domain"/>
    <property type="match status" value="1"/>
</dbReference>
<dbReference type="GO" id="GO:0003677">
    <property type="term" value="F:DNA binding"/>
    <property type="evidence" value="ECO:0007669"/>
    <property type="project" value="UniProtKB-KW"/>
</dbReference>
<dbReference type="Pfam" id="PF00392">
    <property type="entry name" value="GntR"/>
    <property type="match status" value="1"/>
</dbReference>
<dbReference type="PANTHER" id="PTHR46577:SF1">
    <property type="entry name" value="HTH-TYPE TRANSCRIPTIONAL REGULATORY PROTEIN GABR"/>
    <property type="match status" value="1"/>
</dbReference>
<evidence type="ECO:0000259" key="6">
    <source>
        <dbReference type="PROSITE" id="PS50949"/>
    </source>
</evidence>
<dbReference type="Proteomes" id="UP000663929">
    <property type="component" value="Chromosome"/>
</dbReference>
<dbReference type="Pfam" id="PF00155">
    <property type="entry name" value="Aminotran_1_2"/>
    <property type="match status" value="1"/>
</dbReference>
<dbReference type="GO" id="GO:0030170">
    <property type="term" value="F:pyridoxal phosphate binding"/>
    <property type="evidence" value="ECO:0007669"/>
    <property type="project" value="InterPro"/>
</dbReference>
<comment type="similarity">
    <text evidence="1">In the C-terminal section; belongs to the class-I pyridoxal-phosphate-dependent aminotransferase family.</text>
</comment>